<accession>A0A0D7CMN1</accession>
<dbReference type="GO" id="GO:0031418">
    <property type="term" value="F:L-ascorbic acid binding"/>
    <property type="evidence" value="ECO:0007669"/>
    <property type="project" value="UniProtKB-KW"/>
</dbReference>
<evidence type="ECO:0000256" key="5">
    <source>
        <dbReference type="ARBA" id="ARBA00023002"/>
    </source>
</evidence>
<dbReference type="InterPro" id="IPR044862">
    <property type="entry name" value="Pro_4_hyd_alph_FE2OG_OXY"/>
</dbReference>
<keyword evidence="3" id="KW-0847">Vitamin C</keyword>
<gene>
    <name evidence="8" type="ORF">SNA_14950</name>
</gene>
<organism evidence="8 9">
    <name type="scientific">Streptomyces natalensis ATCC 27448</name>
    <dbReference type="NCBI Taxonomy" id="1240678"/>
    <lineage>
        <taxon>Bacteria</taxon>
        <taxon>Bacillati</taxon>
        <taxon>Actinomycetota</taxon>
        <taxon>Actinomycetes</taxon>
        <taxon>Kitasatosporales</taxon>
        <taxon>Streptomycetaceae</taxon>
        <taxon>Streptomyces</taxon>
    </lineage>
</organism>
<protein>
    <recommendedName>
        <fullName evidence="7">Fe2OG dioxygenase domain-containing protein</fullName>
    </recommendedName>
</protein>
<dbReference type="PROSITE" id="PS51471">
    <property type="entry name" value="FE2OG_OXY"/>
    <property type="match status" value="1"/>
</dbReference>
<dbReference type="Pfam" id="PF13640">
    <property type="entry name" value="2OG-FeII_Oxy_3"/>
    <property type="match status" value="1"/>
</dbReference>
<dbReference type="Gene3D" id="2.60.120.620">
    <property type="entry name" value="q2cbj1_9rhob like domain"/>
    <property type="match status" value="1"/>
</dbReference>
<evidence type="ECO:0000256" key="4">
    <source>
        <dbReference type="ARBA" id="ARBA00022964"/>
    </source>
</evidence>
<dbReference type="InterPro" id="IPR005123">
    <property type="entry name" value="Oxoglu/Fe-dep_dioxygenase_dom"/>
</dbReference>
<dbReference type="EMBL" id="JRKI01000023">
    <property type="protein sequence ID" value="KIZ17316.1"/>
    <property type="molecule type" value="Genomic_DNA"/>
</dbReference>
<dbReference type="PATRIC" id="fig|1240678.4.peg.3140"/>
<feature type="domain" description="Fe2OG dioxygenase" evidence="7">
    <location>
        <begin position="83"/>
        <end position="196"/>
    </location>
</feature>
<dbReference type="InterPro" id="IPR006620">
    <property type="entry name" value="Pro_4_hyd_alph"/>
</dbReference>
<evidence type="ECO:0000313" key="9">
    <source>
        <dbReference type="Proteomes" id="UP000032458"/>
    </source>
</evidence>
<keyword evidence="2" id="KW-0479">Metal-binding</keyword>
<dbReference type="SMART" id="SM00702">
    <property type="entry name" value="P4Hc"/>
    <property type="match status" value="1"/>
</dbReference>
<evidence type="ECO:0000259" key="7">
    <source>
        <dbReference type="PROSITE" id="PS51471"/>
    </source>
</evidence>
<evidence type="ECO:0000256" key="6">
    <source>
        <dbReference type="ARBA" id="ARBA00023004"/>
    </source>
</evidence>
<dbReference type="GO" id="GO:0005506">
    <property type="term" value="F:iron ion binding"/>
    <property type="evidence" value="ECO:0007669"/>
    <property type="project" value="InterPro"/>
</dbReference>
<dbReference type="GO" id="GO:0051213">
    <property type="term" value="F:dioxygenase activity"/>
    <property type="evidence" value="ECO:0007669"/>
    <property type="project" value="UniProtKB-KW"/>
</dbReference>
<evidence type="ECO:0000313" key="8">
    <source>
        <dbReference type="EMBL" id="KIZ17316.1"/>
    </source>
</evidence>
<keyword evidence="4" id="KW-0223">Dioxygenase</keyword>
<evidence type="ECO:0000256" key="2">
    <source>
        <dbReference type="ARBA" id="ARBA00022723"/>
    </source>
</evidence>
<keyword evidence="5" id="KW-0560">Oxidoreductase</keyword>
<sequence>MVVPTPICRMENFLGATHADALLSHAISRQADFTDGTVMDPLTGQLSHKDRNSLVLPAHSTAFHQYLSDCLPQVIEMLGMDTTPSQAITALTAHGTDSYFGIHTDATKVPHPATAVSAIYYLHRRPRGFDGGQLRIYDTAVHDGRAGRADTCTVIEPDHDTIVFFPASAFHEVMVSRCPSGQFADHRFTLTSWISAPTTAPEPQTASQALRWMARAAEHTRPLPGVGRNHHGAIAAPLPPQTAARPTV</sequence>
<dbReference type="AlphaFoldDB" id="A0A0D7CMN1"/>
<keyword evidence="6" id="KW-0408">Iron</keyword>
<dbReference type="GO" id="GO:0016705">
    <property type="term" value="F:oxidoreductase activity, acting on paired donors, with incorporation or reduction of molecular oxygen"/>
    <property type="evidence" value="ECO:0007669"/>
    <property type="project" value="InterPro"/>
</dbReference>
<comment type="cofactor">
    <cofactor evidence="1">
        <name>L-ascorbate</name>
        <dbReference type="ChEBI" id="CHEBI:38290"/>
    </cofactor>
</comment>
<comment type="caution">
    <text evidence="8">The sequence shown here is derived from an EMBL/GenBank/DDBJ whole genome shotgun (WGS) entry which is preliminary data.</text>
</comment>
<evidence type="ECO:0000256" key="1">
    <source>
        <dbReference type="ARBA" id="ARBA00001961"/>
    </source>
</evidence>
<keyword evidence="9" id="KW-1185">Reference proteome</keyword>
<name>A0A0D7CMN1_9ACTN</name>
<proteinExistence type="predicted"/>
<reference evidence="8 9" key="1">
    <citation type="submission" date="2014-09" db="EMBL/GenBank/DDBJ databases">
        <title>Draft genome sequence of Streptomyces natalensis ATCC 27448, producer of the antifungal pimaricin.</title>
        <authorList>
            <person name="Mendes M.V."/>
            <person name="Beites T."/>
            <person name="Pires S."/>
            <person name="Santos C.L."/>
            <person name="Moradas-Ferreira P."/>
        </authorList>
    </citation>
    <scope>NUCLEOTIDE SEQUENCE [LARGE SCALE GENOMIC DNA]</scope>
    <source>
        <strain evidence="8 9">ATCC 27448</strain>
    </source>
</reference>
<dbReference type="Proteomes" id="UP000032458">
    <property type="component" value="Unassembled WGS sequence"/>
</dbReference>
<evidence type="ECO:0000256" key="3">
    <source>
        <dbReference type="ARBA" id="ARBA00022896"/>
    </source>
</evidence>